<sequence length="275" mass="31378">MLIFCLLSLFFTVSNGQNYQKLVLVYGEPTVGNGYSTHEISWEQCYSMCYWDENCSFSYYYSSQCSLYQYGNYSIKQLTSSDEKLIAVKRNLTTCPSKTVQIVGTDSYGDNDTVYINRITSDGTFWNITYSSTFQCDNETKLFQRGNYWVCVGVRLIDYCANYTVAGVNLCSSDGWMSMTGPYSRDELNYFLANRGTLGWRTPTLWVDGMGGQFMDVTQNKDTNYPKCGGYSRNDCAYIGYNGYNCVAQGFCYWTSDNTYCWRGATCLRGYVDVS</sequence>
<keyword evidence="1" id="KW-0732">Signal</keyword>
<dbReference type="SMART" id="SM00605">
    <property type="entry name" value="CW"/>
    <property type="match status" value="1"/>
</dbReference>
<organism evidence="4">
    <name type="scientific">Caenorhabditis brenneri</name>
    <name type="common">Nematode worm</name>
    <dbReference type="NCBI Taxonomy" id="135651"/>
    <lineage>
        <taxon>Eukaryota</taxon>
        <taxon>Metazoa</taxon>
        <taxon>Ecdysozoa</taxon>
        <taxon>Nematoda</taxon>
        <taxon>Chromadorea</taxon>
        <taxon>Rhabditida</taxon>
        <taxon>Rhabditina</taxon>
        <taxon>Rhabditomorpha</taxon>
        <taxon>Rhabditoidea</taxon>
        <taxon>Rhabditidae</taxon>
        <taxon>Peloderinae</taxon>
        <taxon>Caenorhabditis</taxon>
    </lineage>
</organism>
<gene>
    <name evidence="3" type="ORF">CAEBREN_14220</name>
</gene>
<dbReference type="HOGENOM" id="CLU_045736_5_1_1"/>
<reference evidence="4" key="1">
    <citation type="submission" date="2011-07" db="EMBL/GenBank/DDBJ databases">
        <authorList>
            <consortium name="Caenorhabditis brenneri Sequencing and Analysis Consortium"/>
            <person name="Wilson R.K."/>
        </authorList>
    </citation>
    <scope>NUCLEOTIDE SEQUENCE [LARGE SCALE GENOMIC DNA]</scope>
    <source>
        <strain evidence="4">PB2801</strain>
    </source>
</reference>
<feature type="chain" id="PRO_5003406498" description="PAN-3 domain-containing protein" evidence="1">
    <location>
        <begin position="17"/>
        <end position="275"/>
    </location>
</feature>
<protein>
    <recommendedName>
        <fullName evidence="2">PAN-3 domain-containing protein</fullName>
    </recommendedName>
</protein>
<accession>G0NVM6</accession>
<evidence type="ECO:0000256" key="1">
    <source>
        <dbReference type="SAM" id="SignalP"/>
    </source>
</evidence>
<dbReference type="InterPro" id="IPR006583">
    <property type="entry name" value="PAN-3_domain"/>
</dbReference>
<dbReference type="FunCoup" id="G0NVM6">
    <property type="interactions" value="1174"/>
</dbReference>
<evidence type="ECO:0000313" key="3">
    <source>
        <dbReference type="EMBL" id="EGT38419.1"/>
    </source>
</evidence>
<proteinExistence type="predicted"/>
<feature type="domain" description="PAN-3" evidence="2">
    <location>
        <begin position="1"/>
        <end position="134"/>
    </location>
</feature>
<dbReference type="PANTHER" id="PTHR47629:SF6">
    <property type="entry name" value="CW DOMAIN-CONTAINING PROTEIN-RELATED"/>
    <property type="match status" value="1"/>
</dbReference>
<evidence type="ECO:0000259" key="2">
    <source>
        <dbReference type="SMART" id="SM00605"/>
    </source>
</evidence>
<dbReference type="Proteomes" id="UP000008068">
    <property type="component" value="Unassembled WGS sequence"/>
</dbReference>
<evidence type="ECO:0000313" key="4">
    <source>
        <dbReference type="Proteomes" id="UP000008068"/>
    </source>
</evidence>
<keyword evidence="4" id="KW-1185">Reference proteome</keyword>
<feature type="signal peptide" evidence="1">
    <location>
        <begin position="1"/>
        <end position="16"/>
    </location>
</feature>
<dbReference type="EMBL" id="GL379957">
    <property type="protein sequence ID" value="EGT38419.1"/>
    <property type="molecule type" value="Genomic_DNA"/>
</dbReference>
<dbReference type="InParanoid" id="G0NVM6"/>
<dbReference type="OrthoDB" id="5903066at2759"/>
<dbReference type="Pfam" id="PF08277">
    <property type="entry name" value="PAN_3"/>
    <property type="match status" value="1"/>
</dbReference>
<dbReference type="AlphaFoldDB" id="G0NVM6"/>
<dbReference type="PANTHER" id="PTHR47629">
    <property type="entry name" value="C-TYPE LECTIN-RELATED"/>
    <property type="match status" value="1"/>
</dbReference>
<dbReference type="eggNOG" id="ENOG502TIPK">
    <property type="taxonomic scope" value="Eukaryota"/>
</dbReference>
<name>G0NVM6_CAEBE</name>